<reference evidence="1 2" key="1">
    <citation type="submission" date="2018-01" db="EMBL/GenBank/DDBJ databases">
        <title>The complete genome sequence of Chromatium okenii LaCa, a purple sulfur bacterium with a turbulent life.</title>
        <authorList>
            <person name="Luedin S.M."/>
            <person name="Liechti N."/>
            <person name="Storelli N."/>
            <person name="Danza F."/>
            <person name="Wittwer M."/>
            <person name="Pothier J.F."/>
            <person name="Tonolla M.A."/>
        </authorList>
    </citation>
    <scope>NUCLEOTIDE SEQUENCE [LARGE SCALE GENOMIC DNA]</scope>
    <source>
        <strain evidence="1 2">LaCa</strain>
    </source>
</reference>
<dbReference type="Pfam" id="PF02452">
    <property type="entry name" value="PemK_toxin"/>
    <property type="match status" value="1"/>
</dbReference>
<dbReference type="RefSeq" id="WP_105072375.1">
    <property type="nucleotide sequence ID" value="NZ_JAFLKP010000167.1"/>
</dbReference>
<organism evidence="1 2">
    <name type="scientific">Chromatium okenii</name>
    <dbReference type="NCBI Taxonomy" id="61644"/>
    <lineage>
        <taxon>Bacteria</taxon>
        <taxon>Pseudomonadati</taxon>
        <taxon>Pseudomonadota</taxon>
        <taxon>Gammaproteobacteria</taxon>
        <taxon>Chromatiales</taxon>
        <taxon>Chromatiaceae</taxon>
        <taxon>Chromatium</taxon>
    </lineage>
</organism>
<evidence type="ECO:0000313" key="1">
    <source>
        <dbReference type="EMBL" id="PQJ97630.1"/>
    </source>
</evidence>
<dbReference type="SUPFAM" id="SSF50118">
    <property type="entry name" value="Cell growth inhibitor/plasmid maintenance toxic component"/>
    <property type="match status" value="1"/>
</dbReference>
<sequence length="113" mass="12487">MERFTAGQIVVLPFPFSDLTQNKFRPALLLADAGRGDWIACQITSNAYADVRAVVISEGDFINGGLLRQSYARAGKLFTANEILFRRVAGTLQADMLIKTRKAVIQLLQSELI</sequence>
<dbReference type="InterPro" id="IPR003477">
    <property type="entry name" value="PemK-like"/>
</dbReference>
<evidence type="ECO:0000313" key="2">
    <source>
        <dbReference type="Proteomes" id="UP000239936"/>
    </source>
</evidence>
<keyword evidence="2" id="KW-1185">Reference proteome</keyword>
<dbReference type="GO" id="GO:0003677">
    <property type="term" value="F:DNA binding"/>
    <property type="evidence" value="ECO:0007669"/>
    <property type="project" value="InterPro"/>
</dbReference>
<comment type="caution">
    <text evidence="1">The sequence shown here is derived from an EMBL/GenBank/DDBJ whole genome shotgun (WGS) entry which is preliminary data.</text>
</comment>
<proteinExistence type="predicted"/>
<name>A0A2S7XVB7_9GAMM</name>
<dbReference type="AlphaFoldDB" id="A0A2S7XVB7"/>
<dbReference type="OrthoDB" id="9813449at2"/>
<gene>
    <name evidence="1" type="ORF">CXB77_00490</name>
</gene>
<dbReference type="Proteomes" id="UP000239936">
    <property type="component" value="Unassembled WGS sequence"/>
</dbReference>
<dbReference type="EMBL" id="PPGH01000006">
    <property type="protein sequence ID" value="PQJ97630.1"/>
    <property type="molecule type" value="Genomic_DNA"/>
</dbReference>
<accession>A0A2S7XVB7</accession>
<protein>
    <submittedName>
        <fullName evidence="1">MazF family transcriptional regulator</fullName>
    </submittedName>
</protein>